<sequence>MTRLGSVDMSKEFEDRQSSSSNMVAKLMGLETTASPRRSSRSRTSSLDNHEPPRKFDGYEMWVSLPQKDSFSRK</sequence>
<dbReference type="AlphaFoldDB" id="A0A8X7VRJ1"/>
<dbReference type="Proteomes" id="UP000886595">
    <property type="component" value="Unassembled WGS sequence"/>
</dbReference>
<evidence type="ECO:0008006" key="4">
    <source>
        <dbReference type="Google" id="ProtNLM"/>
    </source>
</evidence>
<dbReference type="EMBL" id="JAAMPC010000004">
    <property type="protein sequence ID" value="KAG2316204.1"/>
    <property type="molecule type" value="Genomic_DNA"/>
</dbReference>
<feature type="region of interest" description="Disordered" evidence="1">
    <location>
        <begin position="1"/>
        <end position="61"/>
    </location>
</feature>
<keyword evidence="3" id="KW-1185">Reference proteome</keyword>
<comment type="caution">
    <text evidence="2">The sequence shown here is derived from an EMBL/GenBank/DDBJ whole genome shotgun (WGS) entry which is preliminary data.</text>
</comment>
<evidence type="ECO:0000256" key="1">
    <source>
        <dbReference type="SAM" id="MobiDB-lite"/>
    </source>
</evidence>
<proteinExistence type="predicted"/>
<reference evidence="2 3" key="1">
    <citation type="submission" date="2020-02" db="EMBL/GenBank/DDBJ databases">
        <authorList>
            <person name="Ma Q."/>
            <person name="Huang Y."/>
            <person name="Song X."/>
            <person name="Pei D."/>
        </authorList>
    </citation>
    <scope>NUCLEOTIDE SEQUENCE [LARGE SCALE GENOMIC DNA]</scope>
    <source>
        <strain evidence="2">Sxm20200214</strain>
        <tissue evidence="2">Leaf</tissue>
    </source>
</reference>
<feature type="compositionally biased region" description="Low complexity" evidence="1">
    <location>
        <begin position="32"/>
        <end position="46"/>
    </location>
</feature>
<protein>
    <recommendedName>
        <fullName evidence="4">DUF3741 domain-containing protein</fullName>
    </recommendedName>
</protein>
<organism evidence="2 3">
    <name type="scientific">Brassica carinata</name>
    <name type="common">Ethiopian mustard</name>
    <name type="synonym">Abyssinian cabbage</name>
    <dbReference type="NCBI Taxonomy" id="52824"/>
    <lineage>
        <taxon>Eukaryota</taxon>
        <taxon>Viridiplantae</taxon>
        <taxon>Streptophyta</taxon>
        <taxon>Embryophyta</taxon>
        <taxon>Tracheophyta</taxon>
        <taxon>Spermatophyta</taxon>
        <taxon>Magnoliopsida</taxon>
        <taxon>eudicotyledons</taxon>
        <taxon>Gunneridae</taxon>
        <taxon>Pentapetalae</taxon>
        <taxon>rosids</taxon>
        <taxon>malvids</taxon>
        <taxon>Brassicales</taxon>
        <taxon>Brassicaceae</taxon>
        <taxon>Brassiceae</taxon>
        <taxon>Brassica</taxon>
    </lineage>
</organism>
<name>A0A8X7VRJ1_BRACI</name>
<feature type="compositionally biased region" description="Basic and acidic residues" evidence="1">
    <location>
        <begin position="48"/>
        <end position="58"/>
    </location>
</feature>
<gene>
    <name evidence="2" type="ORF">Bca52824_019326</name>
</gene>
<evidence type="ECO:0000313" key="2">
    <source>
        <dbReference type="EMBL" id="KAG2316204.1"/>
    </source>
</evidence>
<evidence type="ECO:0000313" key="3">
    <source>
        <dbReference type="Proteomes" id="UP000886595"/>
    </source>
</evidence>
<accession>A0A8X7VRJ1</accession>